<reference evidence="3" key="1">
    <citation type="journal article" date="2019" name="Int. J. Syst. Evol. Microbiol.">
        <title>The Global Catalogue of Microorganisms (GCM) 10K type strain sequencing project: providing services to taxonomists for standard genome sequencing and annotation.</title>
        <authorList>
            <consortium name="The Broad Institute Genomics Platform"/>
            <consortium name="The Broad Institute Genome Sequencing Center for Infectious Disease"/>
            <person name="Wu L."/>
            <person name="Ma J."/>
        </authorList>
    </citation>
    <scope>NUCLEOTIDE SEQUENCE [LARGE SCALE GENOMIC DNA]</scope>
    <source>
        <strain evidence="3">CGMCC 1.12966</strain>
    </source>
</reference>
<organism evidence="2 3">
    <name type="scientific">Sphingobacterium griseoflavum</name>
    <dbReference type="NCBI Taxonomy" id="1474952"/>
    <lineage>
        <taxon>Bacteria</taxon>
        <taxon>Pseudomonadati</taxon>
        <taxon>Bacteroidota</taxon>
        <taxon>Sphingobacteriia</taxon>
        <taxon>Sphingobacteriales</taxon>
        <taxon>Sphingobacteriaceae</taxon>
        <taxon>Sphingobacterium</taxon>
    </lineage>
</organism>
<feature type="region of interest" description="Disordered" evidence="1">
    <location>
        <begin position="1"/>
        <end position="29"/>
    </location>
</feature>
<keyword evidence="3" id="KW-1185">Reference proteome</keyword>
<evidence type="ECO:0000313" key="3">
    <source>
        <dbReference type="Proteomes" id="UP000620550"/>
    </source>
</evidence>
<dbReference type="EMBL" id="BNAF01000001">
    <property type="protein sequence ID" value="GHE23397.1"/>
    <property type="molecule type" value="Genomic_DNA"/>
</dbReference>
<sequence length="42" mass="4633">MTDNLPVQDLSIEEQIKTDGGGDRNDEKQGSIWDKILGIFVG</sequence>
<proteinExistence type="predicted"/>
<gene>
    <name evidence="2" type="ORF">GCM10017764_03650</name>
</gene>
<dbReference type="Proteomes" id="UP000620550">
    <property type="component" value="Unassembled WGS sequence"/>
</dbReference>
<comment type="caution">
    <text evidence="2">The sequence shown here is derived from an EMBL/GenBank/DDBJ whole genome shotgun (WGS) entry which is preliminary data.</text>
</comment>
<evidence type="ECO:0000256" key="1">
    <source>
        <dbReference type="SAM" id="MobiDB-lite"/>
    </source>
</evidence>
<accession>A0ABQ3HV90</accession>
<feature type="compositionally biased region" description="Basic and acidic residues" evidence="1">
    <location>
        <begin position="14"/>
        <end position="29"/>
    </location>
</feature>
<evidence type="ECO:0000313" key="2">
    <source>
        <dbReference type="EMBL" id="GHE23397.1"/>
    </source>
</evidence>
<protein>
    <submittedName>
        <fullName evidence="2">Uncharacterized protein</fullName>
    </submittedName>
</protein>
<name>A0ABQ3HV90_9SPHI</name>